<feature type="domain" description="Carrier" evidence="2">
    <location>
        <begin position="426"/>
        <end position="501"/>
    </location>
</feature>
<dbReference type="Proteomes" id="UP000182466">
    <property type="component" value="Unassembled WGS sequence"/>
</dbReference>
<dbReference type="GO" id="GO:0006631">
    <property type="term" value="P:fatty acid metabolic process"/>
    <property type="evidence" value="ECO:0007669"/>
    <property type="project" value="TreeGrafter"/>
</dbReference>
<feature type="transmembrane region" description="Helical" evidence="1">
    <location>
        <begin position="793"/>
        <end position="818"/>
    </location>
</feature>
<feature type="transmembrane region" description="Helical" evidence="1">
    <location>
        <begin position="618"/>
        <end position="638"/>
    </location>
</feature>
<dbReference type="SUPFAM" id="SSF56801">
    <property type="entry name" value="Acetyl-CoA synthetase-like"/>
    <property type="match status" value="1"/>
</dbReference>
<reference evidence="3 4" key="1">
    <citation type="submission" date="2016-10" db="EMBL/GenBank/DDBJ databases">
        <authorList>
            <person name="de Groot N.N."/>
        </authorList>
    </citation>
    <scope>NUCLEOTIDE SEQUENCE [LARGE SCALE GENOMIC DNA]</scope>
    <source>
        <strain evidence="3 4">CGMCC 1.10959</strain>
    </source>
</reference>
<evidence type="ECO:0000256" key="1">
    <source>
        <dbReference type="SAM" id="Phobius"/>
    </source>
</evidence>
<accession>A0A1I7DL68</accession>
<dbReference type="InterPro" id="IPR036736">
    <property type="entry name" value="ACP-like_sf"/>
</dbReference>
<gene>
    <name evidence="3" type="ORF">SAMN05216236_1304</name>
</gene>
<dbReference type="Pfam" id="PF00550">
    <property type="entry name" value="PP-binding"/>
    <property type="match status" value="1"/>
</dbReference>
<dbReference type="PANTHER" id="PTHR43201:SF32">
    <property type="entry name" value="2-SUCCINYLBENZOATE--COA LIGASE, CHLOROPLASTIC_PEROXISOMAL"/>
    <property type="match status" value="1"/>
</dbReference>
<dbReference type="SUPFAM" id="SSF47336">
    <property type="entry name" value="ACP-like"/>
    <property type="match status" value="1"/>
</dbReference>
<dbReference type="Pfam" id="PF00501">
    <property type="entry name" value="AMP-binding"/>
    <property type="match status" value="1"/>
</dbReference>
<dbReference type="InterPro" id="IPR000873">
    <property type="entry name" value="AMP-dep_synth/lig_dom"/>
</dbReference>
<feature type="transmembrane region" description="Helical" evidence="1">
    <location>
        <begin position="688"/>
        <end position="711"/>
    </location>
</feature>
<organism evidence="3 4">
    <name type="scientific">Sedimentitalea nanhaiensis</name>
    <dbReference type="NCBI Taxonomy" id="999627"/>
    <lineage>
        <taxon>Bacteria</taxon>
        <taxon>Pseudomonadati</taxon>
        <taxon>Pseudomonadota</taxon>
        <taxon>Alphaproteobacteria</taxon>
        <taxon>Rhodobacterales</taxon>
        <taxon>Paracoccaceae</taxon>
        <taxon>Sedimentitalea</taxon>
    </lineage>
</organism>
<dbReference type="STRING" id="999627.SAMN05216236_1304"/>
<keyword evidence="1" id="KW-1133">Transmembrane helix</keyword>
<feature type="transmembrane region" description="Helical" evidence="1">
    <location>
        <begin position="760"/>
        <end position="781"/>
    </location>
</feature>
<dbReference type="InterPro" id="IPR045851">
    <property type="entry name" value="AMP-bd_C_sf"/>
</dbReference>
<dbReference type="Gene3D" id="3.30.300.30">
    <property type="match status" value="1"/>
</dbReference>
<dbReference type="InterPro" id="IPR042099">
    <property type="entry name" value="ANL_N_sf"/>
</dbReference>
<evidence type="ECO:0000259" key="2">
    <source>
        <dbReference type="PROSITE" id="PS50075"/>
    </source>
</evidence>
<proteinExistence type="predicted"/>
<dbReference type="InterPro" id="IPR009081">
    <property type="entry name" value="PP-bd_ACP"/>
</dbReference>
<feature type="transmembrane region" description="Helical" evidence="1">
    <location>
        <begin position="586"/>
        <end position="606"/>
    </location>
</feature>
<dbReference type="PROSITE" id="PS50075">
    <property type="entry name" value="CARRIER"/>
    <property type="match status" value="1"/>
</dbReference>
<keyword evidence="1" id="KW-0472">Membrane</keyword>
<dbReference type="InterPro" id="IPR020845">
    <property type="entry name" value="AMP-binding_CS"/>
</dbReference>
<evidence type="ECO:0000313" key="3">
    <source>
        <dbReference type="EMBL" id="SFU12365.1"/>
    </source>
</evidence>
<evidence type="ECO:0000313" key="4">
    <source>
        <dbReference type="Proteomes" id="UP000182466"/>
    </source>
</evidence>
<dbReference type="EMBL" id="FPAW01000030">
    <property type="protein sequence ID" value="SFU12365.1"/>
    <property type="molecule type" value="Genomic_DNA"/>
</dbReference>
<feature type="transmembrane region" description="Helical" evidence="1">
    <location>
        <begin position="556"/>
        <end position="574"/>
    </location>
</feature>
<sequence length="861" mass="92615">MSVSRLDHLVRIRAKNSLSFLEKAFELYSRSTPFCIERDTIEHPAIQAMSPQDPEPVEERFGWGQLNYKPDFSEAIAQIVFTSGTEGRPKAIAITHRNLADVVVRLNRVMEVDDSIREYIGVPVTYSFGLGRARAVAAAGGAFFLPERFDPSEIARMAAAGEINAISAVPALWRLVLANPGIIGDAGRAIRWIEIGSQAMSAEEKAGMRRLFPNARIVQHYGLTEASRTTFLCIDSAPDDVLGSVGDPTGEVEIEIGPDGSIRIRGPHVATGTVTDDGAILPLVDGDGWLVTKDQGRYEDGVLWYDGRLDDQINVAGIKVGAEALEARVRELIHAKPGSFAIGAGSDALRGEIVLLAVVQMPDVNPALVEEATRIALRERGVEADGALRRIEVSQLPTTGTDKVQRRRLRDLVPVPPAGPVQAEQVDLSPEQARIAKAWRRVVGDTLIRPDDSFYDLGGDSLSAMQIGLTMESDGYPNAVVKGTLEGRTLAELAGAEVRDGFPDATIRSWALNLVRGLMVLSVLFAHWAPGVFARLGLEEATARIMGPFYRMGTPGFATVFGLGLGFFLFPNVLDRPAAVRRRLRQSWLLVGAAALLLALVLGLRLKLYQGHMLSAEQIAVLFYGVLTFYLVALALAFPVMRLIARRDRPYADCLLGAVLLWSVYLMLRPLMPPDSLGSPLELLKLLAVGHYSVPRIGGLVLLGLAAGIWYARQTEAAKAARTAAVTGAGIAAVAVLIGIEHGGIQALADPLGGFHRSLAGYVFYAALVVTLLGLATRAISHWSSWPGGVRTGLKFLIVTGALALPIYAFHGAVIPVADIGKDLGVPGGIAIAVPMGLFLSGIGWLGLRVWRMYFGVSVNN</sequence>
<dbReference type="PROSITE" id="PS00455">
    <property type="entry name" value="AMP_BINDING"/>
    <property type="match status" value="1"/>
</dbReference>
<feature type="transmembrane region" description="Helical" evidence="1">
    <location>
        <begin position="824"/>
        <end position="848"/>
    </location>
</feature>
<keyword evidence="1" id="KW-0812">Transmembrane</keyword>
<dbReference type="Gene3D" id="1.10.1200.10">
    <property type="entry name" value="ACP-like"/>
    <property type="match status" value="1"/>
</dbReference>
<name>A0A1I7DL68_9RHOB</name>
<feature type="transmembrane region" description="Helical" evidence="1">
    <location>
        <begin position="650"/>
        <end position="668"/>
    </location>
</feature>
<dbReference type="Gene3D" id="3.40.50.12780">
    <property type="entry name" value="N-terminal domain of ligase-like"/>
    <property type="match status" value="1"/>
</dbReference>
<dbReference type="AlphaFoldDB" id="A0A1I7DL68"/>
<keyword evidence="4" id="KW-1185">Reference proteome</keyword>
<dbReference type="GO" id="GO:0031956">
    <property type="term" value="F:medium-chain fatty acid-CoA ligase activity"/>
    <property type="evidence" value="ECO:0007669"/>
    <property type="project" value="TreeGrafter"/>
</dbReference>
<dbReference type="RefSeq" id="WP_051372161.1">
    <property type="nucleotide sequence ID" value="NZ_FPAW01000030.1"/>
</dbReference>
<dbReference type="OrthoDB" id="9803968at2"/>
<dbReference type="PANTHER" id="PTHR43201">
    <property type="entry name" value="ACYL-COA SYNTHETASE"/>
    <property type="match status" value="1"/>
</dbReference>
<protein>
    <submittedName>
        <fullName evidence="3">Phosphopantetheine attachment site</fullName>
    </submittedName>
</protein>
<feature type="transmembrane region" description="Helical" evidence="1">
    <location>
        <begin position="723"/>
        <end position="740"/>
    </location>
</feature>